<feature type="region of interest" description="Disordered" evidence="1">
    <location>
        <begin position="58"/>
        <end position="88"/>
    </location>
</feature>
<gene>
    <name evidence="2" type="ORF">NW762_013837</name>
</gene>
<evidence type="ECO:0000313" key="3">
    <source>
        <dbReference type="Proteomes" id="UP001152049"/>
    </source>
</evidence>
<evidence type="ECO:0000313" key="2">
    <source>
        <dbReference type="EMBL" id="KAJ4245713.1"/>
    </source>
</evidence>
<sequence>MYGERPAWYHRVYKIAVDRGRVNLDRYLTRPDDYDEDISDLESEVSCSSQNGCEYDSDDMCLKHGDSDSEDDDTSDDGGGSDIDGYYQFKGERKERKRDLRDQGNHHQDKLGEDLELEIRFENEVKEVLAKLQASTKKKPSPLKRIGGRVRSYKVHQFFSDDEFDWDKDGKPELKQNEFEGHIYMMSEDIAQVQRFTPPKLPSTKTYKLEVGVGDSTVGVQFIDDNYLVLKIPQELVFTNVHTKIPSEAPRVFTYYGVCQRHMVEQDKREQKKERRRSASPE</sequence>
<dbReference type="EMBL" id="JAOQAZ010000045">
    <property type="protein sequence ID" value="KAJ4245713.1"/>
    <property type="molecule type" value="Genomic_DNA"/>
</dbReference>
<dbReference type="AlphaFoldDB" id="A0A9W8RMG7"/>
<protein>
    <submittedName>
        <fullName evidence="2">Uncharacterized protein</fullName>
    </submittedName>
</protein>
<keyword evidence="3" id="KW-1185">Reference proteome</keyword>
<proteinExistence type="predicted"/>
<name>A0A9W8RMG7_9HYPO</name>
<organism evidence="2 3">
    <name type="scientific">Fusarium torreyae</name>
    <dbReference type="NCBI Taxonomy" id="1237075"/>
    <lineage>
        <taxon>Eukaryota</taxon>
        <taxon>Fungi</taxon>
        <taxon>Dikarya</taxon>
        <taxon>Ascomycota</taxon>
        <taxon>Pezizomycotina</taxon>
        <taxon>Sordariomycetes</taxon>
        <taxon>Hypocreomycetidae</taxon>
        <taxon>Hypocreales</taxon>
        <taxon>Nectriaceae</taxon>
        <taxon>Fusarium</taxon>
    </lineage>
</organism>
<accession>A0A9W8RMG7</accession>
<dbReference type="OrthoDB" id="4508730at2759"/>
<evidence type="ECO:0000256" key="1">
    <source>
        <dbReference type="SAM" id="MobiDB-lite"/>
    </source>
</evidence>
<reference evidence="2" key="1">
    <citation type="submission" date="2022-09" db="EMBL/GenBank/DDBJ databases">
        <title>Fusarium specimens isolated from Avocado Roots.</title>
        <authorList>
            <person name="Stajich J."/>
            <person name="Roper C."/>
            <person name="Heimlech-Rivalta G."/>
        </authorList>
    </citation>
    <scope>NUCLEOTIDE SEQUENCE</scope>
    <source>
        <strain evidence="2">CF00136</strain>
    </source>
</reference>
<dbReference type="Proteomes" id="UP001152049">
    <property type="component" value="Unassembled WGS sequence"/>
</dbReference>
<comment type="caution">
    <text evidence="2">The sequence shown here is derived from an EMBL/GenBank/DDBJ whole genome shotgun (WGS) entry which is preliminary data.</text>
</comment>